<reference evidence="2 3" key="1">
    <citation type="submission" date="2019-10" db="EMBL/GenBank/DDBJ databases">
        <title>Genomic and transcriptomic insights into the perfect genentic adaptation of a filamentous nitrogen-fixing cyanobacterium to rice fields.</title>
        <authorList>
            <person name="Chen Z."/>
        </authorList>
    </citation>
    <scope>NUCLEOTIDE SEQUENCE [LARGE SCALE GENOMIC DNA]</scope>
    <source>
        <strain evidence="2">CCNUC1</strain>
    </source>
</reference>
<proteinExistence type="predicted"/>
<dbReference type="PANTHER" id="PTHR46637">
    <property type="entry name" value="TIS1421-TRANSPOSASE PROTEIN A"/>
    <property type="match status" value="1"/>
</dbReference>
<dbReference type="NCBIfam" id="NF033580">
    <property type="entry name" value="transpos_IS5_3"/>
    <property type="match status" value="1"/>
</dbReference>
<dbReference type="EMBL" id="CP045227">
    <property type="protein sequence ID" value="QFS51743.1"/>
    <property type="molecule type" value="Genomic_DNA"/>
</dbReference>
<sequence length="144" mass="16862">MLGRVFKLVYPIKKGDRCLVMINRGDLSNEQWERLKSLLPSEKPRTGKPNHDHRRVVNGILWILRTGAPWRDLPERYGKWESIATRFYRWQKAGIWQQILEHLQAIADEQGKLDWEIHYVDGTVIRAHQHAAGGKKGAKKMRNT</sequence>
<dbReference type="PANTHER" id="PTHR46637:SF1">
    <property type="entry name" value="BLL5188 PROTEIN"/>
    <property type="match status" value="1"/>
</dbReference>
<dbReference type="InterPro" id="IPR025161">
    <property type="entry name" value="IS402-like_dom"/>
</dbReference>
<keyword evidence="3" id="KW-1185">Reference proteome</keyword>
<dbReference type="AlphaFoldDB" id="A0A5P8WFW9"/>
<protein>
    <submittedName>
        <fullName evidence="2">IS5 family transposase</fullName>
    </submittedName>
</protein>
<dbReference type="KEGG" id="nsh:GXM_09237"/>
<evidence type="ECO:0000313" key="2">
    <source>
        <dbReference type="EMBL" id="QFS51743.1"/>
    </source>
</evidence>
<feature type="domain" description="Insertion element IS402-like" evidence="1">
    <location>
        <begin position="27"/>
        <end position="99"/>
    </location>
</feature>
<gene>
    <name evidence="2" type="ORF">GXM_09237</name>
</gene>
<accession>A0A5P8WFW9</accession>
<evidence type="ECO:0000313" key="3">
    <source>
        <dbReference type="Proteomes" id="UP000326678"/>
    </source>
</evidence>
<evidence type="ECO:0000259" key="1">
    <source>
        <dbReference type="Pfam" id="PF13340"/>
    </source>
</evidence>
<organism evidence="2 3">
    <name type="scientific">Nostoc sphaeroides CCNUC1</name>
    <dbReference type="NCBI Taxonomy" id="2653204"/>
    <lineage>
        <taxon>Bacteria</taxon>
        <taxon>Bacillati</taxon>
        <taxon>Cyanobacteriota</taxon>
        <taxon>Cyanophyceae</taxon>
        <taxon>Nostocales</taxon>
        <taxon>Nostocaceae</taxon>
        <taxon>Nostoc</taxon>
    </lineage>
</organism>
<dbReference type="InterPro" id="IPR052909">
    <property type="entry name" value="Transposase_6_like"/>
</dbReference>
<name>A0A5P8WFW9_9NOSO</name>
<dbReference type="Pfam" id="PF13340">
    <property type="entry name" value="DUF4096"/>
    <property type="match status" value="1"/>
</dbReference>
<dbReference type="Proteomes" id="UP000326678">
    <property type="component" value="Chromosome Gxm2"/>
</dbReference>